<reference evidence="1" key="2">
    <citation type="submission" date="2020-09" db="EMBL/GenBank/DDBJ databases">
        <authorList>
            <person name="Sun Q."/>
            <person name="Sedlacek I."/>
        </authorList>
    </citation>
    <scope>NUCLEOTIDE SEQUENCE</scope>
    <source>
        <strain evidence="1">CCM 7086</strain>
    </source>
</reference>
<dbReference type="Pfam" id="PF13875">
    <property type="entry name" value="DUF4202"/>
    <property type="match status" value="1"/>
</dbReference>
<keyword evidence="2" id="KW-1185">Reference proteome</keyword>
<dbReference type="InterPro" id="IPR025255">
    <property type="entry name" value="DUF4202"/>
</dbReference>
<evidence type="ECO:0000313" key="2">
    <source>
        <dbReference type="Proteomes" id="UP000620266"/>
    </source>
</evidence>
<evidence type="ECO:0008006" key="3">
    <source>
        <dbReference type="Google" id="ProtNLM"/>
    </source>
</evidence>
<dbReference type="AlphaFoldDB" id="A0A8J2UQG0"/>
<sequence>MSKLEQALQAFDAYNRNDPNVFVWQGEEWPREYFFALKLHEWVLKLRPDAGEALLLAARCQHIGRWEVPRSSYPEGRIGYLTWRKDLTRYHADKAAGILRGIGYDDDTIARVRTILLKQGIKQDDEVQTMENALCLVFLEFQYEDFHAKNTDKIVEILRKSLVKMDGEGHRHALQLPYSPAARASVDDAVRLLQG</sequence>
<reference evidence="1" key="1">
    <citation type="journal article" date="2014" name="Int. J. Syst. Evol. Microbiol.">
        <title>Complete genome sequence of Corynebacterium casei LMG S-19264T (=DSM 44701T), isolated from a smear-ripened cheese.</title>
        <authorList>
            <consortium name="US DOE Joint Genome Institute (JGI-PGF)"/>
            <person name="Walter F."/>
            <person name="Albersmeier A."/>
            <person name="Kalinowski J."/>
            <person name="Ruckert C."/>
        </authorList>
    </citation>
    <scope>NUCLEOTIDE SEQUENCE</scope>
    <source>
        <strain evidence="1">CCM 7086</strain>
    </source>
</reference>
<dbReference type="PANTHER" id="PTHR41729">
    <property type="entry name" value="GLUTAMYL-TRNA SYNTHETASE"/>
    <property type="match status" value="1"/>
</dbReference>
<comment type="caution">
    <text evidence="1">The sequence shown here is derived from an EMBL/GenBank/DDBJ whole genome shotgun (WGS) entry which is preliminary data.</text>
</comment>
<dbReference type="PANTHER" id="PTHR41729:SF1">
    <property type="entry name" value="GLUTAMYL-TRNA SYNTHETASE"/>
    <property type="match status" value="1"/>
</dbReference>
<accession>A0A8J2UQG0</accession>
<proteinExistence type="predicted"/>
<organism evidence="1 2">
    <name type="scientific">Oxalicibacterium flavum</name>
    <dbReference type="NCBI Taxonomy" id="179467"/>
    <lineage>
        <taxon>Bacteria</taxon>
        <taxon>Pseudomonadati</taxon>
        <taxon>Pseudomonadota</taxon>
        <taxon>Betaproteobacteria</taxon>
        <taxon>Burkholderiales</taxon>
        <taxon>Oxalobacteraceae</taxon>
        <taxon>Oxalicibacterium</taxon>
    </lineage>
</organism>
<protein>
    <recommendedName>
        <fullName evidence="3">DUF4202 domain-containing protein</fullName>
    </recommendedName>
</protein>
<dbReference type="RefSeq" id="WP_188396208.1">
    <property type="nucleotide sequence ID" value="NZ_BMCG01000004.1"/>
</dbReference>
<name>A0A8J2UQG0_9BURK</name>
<dbReference type="Proteomes" id="UP000620266">
    <property type="component" value="Unassembled WGS sequence"/>
</dbReference>
<gene>
    <name evidence="1" type="ORF">GCM10007205_20910</name>
</gene>
<dbReference type="EMBL" id="BMCG01000004">
    <property type="protein sequence ID" value="GGC11595.1"/>
    <property type="molecule type" value="Genomic_DNA"/>
</dbReference>
<evidence type="ECO:0000313" key="1">
    <source>
        <dbReference type="EMBL" id="GGC11595.1"/>
    </source>
</evidence>